<dbReference type="GO" id="GO:0020037">
    <property type="term" value="F:heme binding"/>
    <property type="evidence" value="ECO:0007669"/>
    <property type="project" value="InterPro"/>
</dbReference>
<dbReference type="GO" id="GO:0005737">
    <property type="term" value="C:cytoplasm"/>
    <property type="evidence" value="ECO:0007669"/>
    <property type="project" value="TreeGrafter"/>
</dbReference>
<keyword evidence="4" id="KW-0349">Heme</keyword>
<dbReference type="InterPro" id="IPR037217">
    <property type="entry name" value="Trp/Indoleamine_2_3_dOase-like"/>
</dbReference>
<dbReference type="Pfam" id="PF01231">
    <property type="entry name" value="IDO"/>
    <property type="match status" value="1"/>
</dbReference>
<keyword evidence="2 4" id="KW-0479">Metal-binding</keyword>
<dbReference type="AlphaFoldDB" id="A0AA40EV67"/>
<feature type="binding site" description="proximal binding residue" evidence="4">
    <location>
        <position position="203"/>
    </location>
    <ligand>
        <name>heme b</name>
        <dbReference type="ChEBI" id="CHEBI:60344"/>
    </ligand>
    <ligandPart>
        <name>Fe</name>
        <dbReference type="ChEBI" id="CHEBI:18248"/>
    </ligandPart>
</feature>
<protein>
    <submittedName>
        <fullName evidence="5">Uncharacterized protein</fullName>
    </submittedName>
</protein>
<proteinExistence type="inferred from homology"/>
<sequence length="251" mass="28675">MSNIILNFSPSGTYQFRINTGLSPRVQHSEEEFSRVLHEVEARSMPIYKAIVESIVAHARGDLQACLLHTRRIAEGLRPVLSAYYDRVHDKTIARNVWLSHVQGFFAWGMGKEDVGTGEWIKFDGLSGNQVMLFQAVDAFLGLGLYLSEETRHGNVPRRQREFCDAVAKASFRRLLGDDDVEGKIREEMGEIVKRMRVFRSAHRSRAKEYLLVPAPERLPMTAGKSLLKADMEQSMEFLDSFMVERLRQTV</sequence>
<comment type="similarity">
    <text evidence="1">Belongs to the indoleamine 2,3-dioxygenase family.</text>
</comment>
<evidence type="ECO:0000313" key="6">
    <source>
        <dbReference type="Proteomes" id="UP001172155"/>
    </source>
</evidence>
<dbReference type="PANTHER" id="PTHR28657">
    <property type="entry name" value="INDOLEAMINE 2,3-DIOXYGENASE"/>
    <property type="match status" value="1"/>
</dbReference>
<dbReference type="EMBL" id="JAUKUD010000004">
    <property type="protein sequence ID" value="KAK0746049.1"/>
    <property type="molecule type" value="Genomic_DNA"/>
</dbReference>
<dbReference type="SUPFAM" id="SSF140959">
    <property type="entry name" value="Indolic compounds 2,3-dioxygenase-like"/>
    <property type="match status" value="1"/>
</dbReference>
<evidence type="ECO:0000256" key="3">
    <source>
        <dbReference type="ARBA" id="ARBA00023004"/>
    </source>
</evidence>
<dbReference type="GO" id="GO:0019441">
    <property type="term" value="P:L-tryptophan catabolic process to kynurenine"/>
    <property type="evidence" value="ECO:0007669"/>
    <property type="project" value="InterPro"/>
</dbReference>
<evidence type="ECO:0000256" key="1">
    <source>
        <dbReference type="ARBA" id="ARBA00007119"/>
    </source>
</evidence>
<evidence type="ECO:0000256" key="4">
    <source>
        <dbReference type="PIRSR" id="PIRSR600898-1"/>
    </source>
</evidence>
<reference evidence="5" key="1">
    <citation type="submission" date="2023-06" db="EMBL/GenBank/DDBJ databases">
        <title>Genome-scale phylogeny and comparative genomics of the fungal order Sordariales.</title>
        <authorList>
            <consortium name="Lawrence Berkeley National Laboratory"/>
            <person name="Hensen N."/>
            <person name="Bonometti L."/>
            <person name="Westerberg I."/>
            <person name="Brannstrom I.O."/>
            <person name="Guillou S."/>
            <person name="Cros-Aarteil S."/>
            <person name="Calhoun S."/>
            <person name="Haridas S."/>
            <person name="Kuo A."/>
            <person name="Mondo S."/>
            <person name="Pangilinan J."/>
            <person name="Riley R."/>
            <person name="LaButti K."/>
            <person name="Andreopoulos B."/>
            <person name="Lipzen A."/>
            <person name="Chen C."/>
            <person name="Yanf M."/>
            <person name="Daum C."/>
            <person name="Ng V."/>
            <person name="Clum A."/>
            <person name="Steindorff A."/>
            <person name="Ohm R."/>
            <person name="Martin F."/>
            <person name="Silar P."/>
            <person name="Natvig D."/>
            <person name="Lalanne C."/>
            <person name="Gautier V."/>
            <person name="Ament-velasquez S.L."/>
            <person name="Kruys A."/>
            <person name="Hutchinson M.I."/>
            <person name="Powell A.J."/>
            <person name="Barry K."/>
            <person name="Miller A.N."/>
            <person name="Grigoriev I.V."/>
            <person name="Debuchy R."/>
            <person name="Gladieux P."/>
            <person name="Thoren M.H."/>
            <person name="Johannesson H."/>
        </authorList>
    </citation>
    <scope>NUCLEOTIDE SEQUENCE</scope>
    <source>
        <strain evidence="5">SMH3187-1</strain>
    </source>
</reference>
<keyword evidence="6" id="KW-1185">Reference proteome</keyword>
<gene>
    <name evidence="5" type="ORF">B0T18DRAFT_410746</name>
</gene>
<dbReference type="GO" id="GO:0034354">
    <property type="term" value="P:'de novo' NAD+ biosynthetic process from L-tryptophan"/>
    <property type="evidence" value="ECO:0007669"/>
    <property type="project" value="TreeGrafter"/>
</dbReference>
<keyword evidence="3 4" id="KW-0408">Iron</keyword>
<evidence type="ECO:0000256" key="2">
    <source>
        <dbReference type="ARBA" id="ARBA00022723"/>
    </source>
</evidence>
<dbReference type="Proteomes" id="UP001172155">
    <property type="component" value="Unassembled WGS sequence"/>
</dbReference>
<dbReference type="Gene3D" id="1.20.58.480">
    <property type="match status" value="1"/>
</dbReference>
<dbReference type="InterPro" id="IPR000898">
    <property type="entry name" value="Indolamine_dOase"/>
</dbReference>
<dbReference type="GO" id="GO:0033754">
    <property type="term" value="F:indoleamine 2,3-dioxygenase activity"/>
    <property type="evidence" value="ECO:0007669"/>
    <property type="project" value="TreeGrafter"/>
</dbReference>
<comment type="caution">
    <text evidence="5">The sequence shown here is derived from an EMBL/GenBank/DDBJ whole genome shotgun (WGS) entry which is preliminary data.</text>
</comment>
<evidence type="ECO:0000313" key="5">
    <source>
        <dbReference type="EMBL" id="KAK0746049.1"/>
    </source>
</evidence>
<organism evidence="5 6">
    <name type="scientific">Schizothecium vesticola</name>
    <dbReference type="NCBI Taxonomy" id="314040"/>
    <lineage>
        <taxon>Eukaryota</taxon>
        <taxon>Fungi</taxon>
        <taxon>Dikarya</taxon>
        <taxon>Ascomycota</taxon>
        <taxon>Pezizomycotina</taxon>
        <taxon>Sordariomycetes</taxon>
        <taxon>Sordariomycetidae</taxon>
        <taxon>Sordariales</taxon>
        <taxon>Schizotheciaceae</taxon>
        <taxon>Schizothecium</taxon>
    </lineage>
</organism>
<dbReference type="PANTHER" id="PTHR28657:SF11">
    <property type="entry name" value="INDOLEAMINE 2,3-DIOXYGENASE"/>
    <property type="match status" value="1"/>
</dbReference>
<name>A0AA40EV67_9PEZI</name>
<accession>A0AA40EV67</accession>
<dbReference type="GO" id="GO:0046872">
    <property type="term" value="F:metal ion binding"/>
    <property type="evidence" value="ECO:0007669"/>
    <property type="project" value="UniProtKB-KW"/>
</dbReference>